<keyword evidence="7" id="KW-0968">Cytoplasmic vesicle</keyword>
<evidence type="ECO:0000256" key="8">
    <source>
        <dbReference type="ARBA" id="ARBA00037868"/>
    </source>
</evidence>
<evidence type="ECO:0000313" key="12">
    <source>
        <dbReference type="RefSeq" id="XP_022304942.1"/>
    </source>
</evidence>
<dbReference type="GO" id="GO:0016236">
    <property type="term" value="P:macroautophagy"/>
    <property type="evidence" value="ECO:0007669"/>
    <property type="project" value="UniProtKB-ARBA"/>
</dbReference>
<keyword evidence="4 10" id="KW-0072">Autophagy</keyword>
<accession>A0A8B8BNL1</accession>
<dbReference type="InterPro" id="IPR004241">
    <property type="entry name" value="Atg8-like"/>
</dbReference>
<proteinExistence type="inferred from homology"/>
<evidence type="ECO:0000256" key="3">
    <source>
        <dbReference type="ARBA" id="ARBA00022490"/>
    </source>
</evidence>
<evidence type="ECO:0000256" key="6">
    <source>
        <dbReference type="ARBA" id="ARBA00023288"/>
    </source>
</evidence>
<dbReference type="GO" id="GO:0012505">
    <property type="term" value="C:endomembrane system"/>
    <property type="evidence" value="ECO:0007669"/>
    <property type="project" value="UniProtKB-SubCell"/>
</dbReference>
<dbReference type="InterPro" id="IPR029071">
    <property type="entry name" value="Ubiquitin-like_domsf"/>
</dbReference>
<reference evidence="11" key="1">
    <citation type="submission" date="2024-06" db="UniProtKB">
        <authorList>
            <consortium name="RefSeq"/>
        </authorList>
    </citation>
    <scope>NUCLEOTIDE SEQUENCE [LARGE SCALE GENOMIC DNA]</scope>
</reference>
<keyword evidence="11" id="KW-1185">Reference proteome</keyword>
<evidence type="ECO:0000256" key="5">
    <source>
        <dbReference type="ARBA" id="ARBA00023136"/>
    </source>
</evidence>
<evidence type="ECO:0000256" key="10">
    <source>
        <dbReference type="RuleBase" id="RU004384"/>
    </source>
</evidence>
<dbReference type="Gene3D" id="3.10.20.90">
    <property type="entry name" value="Phosphatidylinositol 3-kinase Catalytic Subunit, Chain A, domain 1"/>
    <property type="match status" value="1"/>
</dbReference>
<protein>
    <submittedName>
        <fullName evidence="12">Microtubule-associated proteins 1A/1B light chain 3A-like isoform X1</fullName>
    </submittedName>
</protein>
<dbReference type="GO" id="GO:0006950">
    <property type="term" value="P:response to stress"/>
    <property type="evidence" value="ECO:0007669"/>
    <property type="project" value="UniProtKB-ARBA"/>
</dbReference>
<evidence type="ECO:0000256" key="9">
    <source>
        <dbReference type="PIRSR" id="PIRSR604241-50"/>
    </source>
</evidence>
<dbReference type="KEGG" id="cvn:111111995"/>
<evidence type="ECO:0000256" key="7">
    <source>
        <dbReference type="ARBA" id="ARBA00023329"/>
    </source>
</evidence>
<keyword evidence="6 9" id="KW-0449">Lipoprotein</keyword>
<dbReference type="GeneID" id="111111995"/>
<dbReference type="FunFam" id="3.10.20.90:FF:000149">
    <property type="entry name" value="microtubule-associated proteins 1A/1B light chain 3C"/>
    <property type="match status" value="1"/>
</dbReference>
<sequence length="145" mass="16672">MTGVVKVLQSMQHGFLSPILIYTAQRVKDVESIRSQHSDKIPVIIERYSGEKHLPMLDKTKFLVPDNVNMSELVKIIRRRLQLHPSQAFYLMVNNRSMVSNTTPIAEVYQQEKDEDGFLYIVYASQETFGGHHLCRGHQDGQICL</sequence>
<dbReference type="Pfam" id="PF02991">
    <property type="entry name" value="ATG8"/>
    <property type="match status" value="1"/>
</dbReference>
<evidence type="ECO:0000256" key="1">
    <source>
        <dbReference type="ARBA" id="ARBA00004419"/>
    </source>
</evidence>
<name>A0A8B8BNL1_CRAVI</name>
<dbReference type="SUPFAM" id="SSF54236">
    <property type="entry name" value="Ubiquitin-like"/>
    <property type="match status" value="1"/>
</dbReference>
<dbReference type="Proteomes" id="UP000694844">
    <property type="component" value="Chromosome 1"/>
</dbReference>
<comment type="similarity">
    <text evidence="2 10">Belongs to the ATG8 family.</text>
</comment>
<comment type="subcellular location">
    <subcellularLocation>
        <location evidence="1">Cytoplasmic vesicle</location>
        <location evidence="1">Autophagosome</location>
    </subcellularLocation>
    <subcellularLocation>
        <location evidence="8">Endomembrane system</location>
        <topology evidence="8">Lipid-anchor</topology>
    </subcellularLocation>
</comment>
<dbReference type="PANTHER" id="PTHR10969">
    <property type="entry name" value="MICROTUBULE-ASSOCIATED PROTEINS 1A/1B LIGHT CHAIN 3-RELATED"/>
    <property type="match status" value="1"/>
</dbReference>
<feature type="lipid moiety-binding region" description="Phosphatidylserine amidated glycine; alternate" evidence="9">
    <location>
        <position position="130"/>
    </location>
</feature>
<dbReference type="GO" id="GO:0005776">
    <property type="term" value="C:autophagosome"/>
    <property type="evidence" value="ECO:0007669"/>
    <property type="project" value="UniProtKB-SubCell"/>
</dbReference>
<dbReference type="CDD" id="cd16129">
    <property type="entry name" value="Ubl_ATG8_MAP1LC3"/>
    <property type="match status" value="1"/>
</dbReference>
<reference evidence="12" key="2">
    <citation type="submission" date="2025-08" db="UniProtKB">
        <authorList>
            <consortium name="RefSeq"/>
        </authorList>
    </citation>
    <scope>IDENTIFICATION</scope>
    <source>
        <tissue evidence="12">Whole sample</tissue>
    </source>
</reference>
<organism evidence="11 12">
    <name type="scientific">Crassostrea virginica</name>
    <name type="common">Eastern oyster</name>
    <dbReference type="NCBI Taxonomy" id="6565"/>
    <lineage>
        <taxon>Eukaryota</taxon>
        <taxon>Metazoa</taxon>
        <taxon>Spiralia</taxon>
        <taxon>Lophotrochozoa</taxon>
        <taxon>Mollusca</taxon>
        <taxon>Bivalvia</taxon>
        <taxon>Autobranchia</taxon>
        <taxon>Pteriomorphia</taxon>
        <taxon>Ostreida</taxon>
        <taxon>Ostreoidea</taxon>
        <taxon>Ostreidae</taxon>
        <taxon>Crassostrea</taxon>
    </lineage>
</organism>
<dbReference type="GO" id="GO:0031410">
    <property type="term" value="C:cytoplasmic vesicle"/>
    <property type="evidence" value="ECO:0007669"/>
    <property type="project" value="UniProtKB-KW"/>
</dbReference>
<evidence type="ECO:0000313" key="11">
    <source>
        <dbReference type="Proteomes" id="UP000694844"/>
    </source>
</evidence>
<evidence type="ECO:0000256" key="4">
    <source>
        <dbReference type="ARBA" id="ARBA00023006"/>
    </source>
</evidence>
<gene>
    <name evidence="12" type="primary">LOC111111995</name>
</gene>
<dbReference type="AlphaFoldDB" id="A0A8B8BNL1"/>
<keyword evidence="3" id="KW-0963">Cytoplasm</keyword>
<dbReference type="OrthoDB" id="6738456at2759"/>
<evidence type="ECO:0000256" key="2">
    <source>
        <dbReference type="ARBA" id="ARBA00007293"/>
    </source>
</evidence>
<keyword evidence="5" id="KW-0472">Membrane</keyword>
<dbReference type="RefSeq" id="XP_022304942.1">
    <property type="nucleotide sequence ID" value="XM_022449234.1"/>
</dbReference>